<proteinExistence type="predicted"/>
<comment type="caution">
    <text evidence="2">The sequence shown here is derived from an EMBL/GenBank/DDBJ whole genome shotgun (WGS) entry which is preliminary data.</text>
</comment>
<accession>A0A931AV24</accession>
<dbReference type="Pfam" id="PF14493">
    <property type="entry name" value="HTH_40"/>
    <property type="match status" value="1"/>
</dbReference>
<sequence length="184" mass="21761">MKQFVTKQHHEQALESLNELIRIPSVLDEADTGKGHPFGTKVDDIQLQLYEASHTHLLLKKIEEKEDSLLFCLIKPLLMKNYNQSMLTTRKLILEGYTFEEVMKIRKIKKGTVTDHLIEWQLYFDDFPYETMISEKTMKRLSQLTNVRTWNYRELNEKEPLDYGEFRFYQIGVLKGEIIDDVAS</sequence>
<dbReference type="InterPro" id="IPR029491">
    <property type="entry name" value="Helicase_HTH"/>
</dbReference>
<reference evidence="2" key="1">
    <citation type="submission" date="2020-09" db="EMBL/GenBank/DDBJ databases">
        <title>Genomic insights into the novelty and pathogenicity of a unique biofilm-forming Enterococcus sp. bacteria (Enterococcus lacertideformus) identified in reptiles.</title>
        <authorList>
            <person name="Agius J.E."/>
            <person name="Phalen D.N."/>
            <person name="Rose K."/>
            <person name="Eden J.-S."/>
        </authorList>
    </citation>
    <scope>NUCLEOTIDE SEQUENCE</scope>
    <source>
        <strain evidence="2">PHRS 0518</strain>
    </source>
</reference>
<dbReference type="AlphaFoldDB" id="A0A931AV24"/>
<dbReference type="Proteomes" id="UP000637757">
    <property type="component" value="Unassembled WGS sequence"/>
</dbReference>
<gene>
    <name evidence="2" type="ORF">IC227_05050</name>
</gene>
<name>A0A931AV24_9ENTE</name>
<dbReference type="EMBL" id="JADAKE010000014">
    <property type="protein sequence ID" value="MBF8807831.1"/>
    <property type="molecule type" value="Genomic_DNA"/>
</dbReference>
<evidence type="ECO:0000313" key="3">
    <source>
        <dbReference type="Proteomes" id="UP000637757"/>
    </source>
</evidence>
<feature type="domain" description="Helicase Helix-turn-helix" evidence="1">
    <location>
        <begin position="85"/>
        <end position="169"/>
    </location>
</feature>
<evidence type="ECO:0000259" key="1">
    <source>
        <dbReference type="Pfam" id="PF14493"/>
    </source>
</evidence>
<evidence type="ECO:0000313" key="2">
    <source>
        <dbReference type="EMBL" id="MBF8807831.1"/>
    </source>
</evidence>
<protein>
    <submittedName>
        <fullName evidence="2">Helix-turn-helix domain-containing protein</fullName>
    </submittedName>
</protein>
<organism evidence="2 3">
    <name type="scientific">Enterococcus lacertideformus</name>
    <dbReference type="NCBI Taxonomy" id="2771493"/>
    <lineage>
        <taxon>Bacteria</taxon>
        <taxon>Bacillati</taxon>
        <taxon>Bacillota</taxon>
        <taxon>Bacilli</taxon>
        <taxon>Lactobacillales</taxon>
        <taxon>Enterococcaceae</taxon>
        <taxon>Enterococcus</taxon>
    </lineage>
</organism>
<keyword evidence="3" id="KW-1185">Reference proteome</keyword>